<organism evidence="3 4">
    <name type="scientific">Alteromonas macleodii (strain English Channel 673)</name>
    <dbReference type="NCBI Taxonomy" id="1004788"/>
    <lineage>
        <taxon>Bacteria</taxon>
        <taxon>Pseudomonadati</taxon>
        <taxon>Pseudomonadota</taxon>
        <taxon>Gammaproteobacteria</taxon>
        <taxon>Alteromonadales</taxon>
        <taxon>Alteromonadaceae</taxon>
        <taxon>Alteromonas/Salinimonas group</taxon>
        <taxon>Alteromonas</taxon>
    </lineage>
</organism>
<dbReference type="AlphaFoldDB" id="A0AB32ZX04"/>
<evidence type="ECO:0000313" key="3">
    <source>
        <dbReference type="EMBL" id="AFT74188.1"/>
    </source>
</evidence>
<feature type="domain" description="Ice-binding protein C-terminal" evidence="2">
    <location>
        <begin position="172"/>
        <end position="194"/>
    </location>
</feature>
<gene>
    <name evidence="3" type="ordered locus">AMEC673_07470</name>
</gene>
<protein>
    <submittedName>
        <fullName evidence="3">YD repeat protein</fullName>
    </submittedName>
</protein>
<dbReference type="EMBL" id="CP003844">
    <property type="protein sequence ID" value="AFT74188.1"/>
    <property type="molecule type" value="Genomic_DNA"/>
</dbReference>
<name>A0AB32ZX04_ALTME</name>
<dbReference type="KEGG" id="amg:AMEC673_07470"/>
<feature type="chain" id="PRO_5044196481" evidence="1">
    <location>
        <begin position="19"/>
        <end position="197"/>
    </location>
</feature>
<dbReference type="NCBIfam" id="TIGR02595">
    <property type="entry name" value="PEP_CTERM"/>
    <property type="match status" value="1"/>
</dbReference>
<feature type="signal peptide" evidence="1">
    <location>
        <begin position="1"/>
        <end position="18"/>
    </location>
</feature>
<dbReference type="Proteomes" id="UP000006296">
    <property type="component" value="Chromosome"/>
</dbReference>
<reference evidence="4" key="1">
    <citation type="journal article" date="2012" name="Sci. Rep.">
        <title>Genomes of surface isolates of Alteromonas macleodii: the life of a widespread marine opportunistic copiotroph.</title>
        <authorList>
            <person name="Lopez-Perez M."/>
            <person name="Gonzaga A."/>
            <person name="Martin-Cuadrado A.B."/>
            <person name="Onyshchenko O."/>
            <person name="Ghavidel A."/>
            <person name="Ghai R."/>
            <person name="Rodriguez-Valera F."/>
        </authorList>
    </citation>
    <scope>NUCLEOTIDE SEQUENCE [LARGE SCALE GENOMIC DNA]</scope>
    <source>
        <strain evidence="4">English Channel 673</strain>
    </source>
</reference>
<proteinExistence type="predicted"/>
<evidence type="ECO:0000259" key="2">
    <source>
        <dbReference type="Pfam" id="PF07589"/>
    </source>
</evidence>
<dbReference type="RefSeq" id="WP_014976237.1">
    <property type="nucleotide sequence ID" value="NC_018678.1"/>
</dbReference>
<sequence length="197" mass="21159">MKLFTGLAFLVLSLNVNAAFITFDESNLSGHGAQATSGGFNVTNGGLNLEVFGNYWASLAPIDISTLNNSILSFDFMTTNVGEINGIGFDNDGEIRTGGLVFNFGGTQSYGNQDFARALTANVWYNITIDLANYDLTSFNRMLFIADQDQSGRSTTSNFRNLLVTTPSNVVDVPEPGTALMLALVLAGLGFSARQKR</sequence>
<dbReference type="InterPro" id="IPR013424">
    <property type="entry name" value="Ice-binding_C"/>
</dbReference>
<dbReference type="Pfam" id="PF07589">
    <property type="entry name" value="PEP-CTERM"/>
    <property type="match status" value="1"/>
</dbReference>
<evidence type="ECO:0000313" key="4">
    <source>
        <dbReference type="Proteomes" id="UP000006296"/>
    </source>
</evidence>
<evidence type="ECO:0000256" key="1">
    <source>
        <dbReference type="SAM" id="SignalP"/>
    </source>
</evidence>
<keyword evidence="1" id="KW-0732">Signal</keyword>
<accession>A0AB32ZX04</accession>